<reference evidence="2 3" key="1">
    <citation type="journal article" date="2012" name="PLoS Pathog.">
        <title>Diverse lifestyles and strategies of plant pathogenesis encoded in the genomes of eighteen Dothideomycetes fungi.</title>
        <authorList>
            <person name="Ohm R.A."/>
            <person name="Feau N."/>
            <person name="Henrissat B."/>
            <person name="Schoch C.L."/>
            <person name="Horwitz B.A."/>
            <person name="Barry K.W."/>
            <person name="Condon B.J."/>
            <person name="Copeland A.C."/>
            <person name="Dhillon B."/>
            <person name="Glaser F."/>
            <person name="Hesse C.N."/>
            <person name="Kosti I."/>
            <person name="LaButti K."/>
            <person name="Lindquist E.A."/>
            <person name="Lucas S."/>
            <person name="Salamov A.A."/>
            <person name="Bradshaw R.E."/>
            <person name="Ciuffetti L."/>
            <person name="Hamelin R.C."/>
            <person name="Kema G.H.J."/>
            <person name="Lawrence C."/>
            <person name="Scott J.A."/>
            <person name="Spatafora J.W."/>
            <person name="Turgeon B.G."/>
            <person name="de Wit P.J.G.M."/>
            <person name="Zhong S."/>
            <person name="Goodwin S.B."/>
            <person name="Grigoriev I.V."/>
        </authorList>
    </citation>
    <scope>NUCLEOTIDE SEQUENCE [LARGE SCALE GENOMIC DNA]</scope>
    <source>
        <strain evidence="3">28A</strain>
    </source>
</reference>
<keyword evidence="3" id="KW-1185">Reference proteome</keyword>
<dbReference type="Proteomes" id="UP000016935">
    <property type="component" value="Unassembled WGS sequence"/>
</dbReference>
<reference evidence="2 3" key="2">
    <citation type="journal article" date="2013" name="PLoS Genet.">
        <title>Comparative genome structure, secondary metabolite, and effector coding capacity across Cochliobolus pathogens.</title>
        <authorList>
            <person name="Condon B.J."/>
            <person name="Leng Y."/>
            <person name="Wu D."/>
            <person name="Bushley K.E."/>
            <person name="Ohm R.A."/>
            <person name="Otillar R."/>
            <person name="Martin J."/>
            <person name="Schackwitz W."/>
            <person name="Grimwood J."/>
            <person name="MohdZainudin N."/>
            <person name="Xue C."/>
            <person name="Wang R."/>
            <person name="Manning V.A."/>
            <person name="Dhillon B."/>
            <person name="Tu Z.J."/>
            <person name="Steffenson B.J."/>
            <person name="Salamov A."/>
            <person name="Sun H."/>
            <person name="Lowry S."/>
            <person name="LaButti K."/>
            <person name="Han J."/>
            <person name="Copeland A."/>
            <person name="Lindquist E."/>
            <person name="Barry K."/>
            <person name="Schmutz J."/>
            <person name="Baker S.E."/>
            <person name="Ciuffetti L.M."/>
            <person name="Grigoriev I.V."/>
            <person name="Zhong S."/>
            <person name="Turgeon B.G."/>
        </authorList>
    </citation>
    <scope>NUCLEOTIDE SEQUENCE [LARGE SCALE GENOMIC DNA]</scope>
    <source>
        <strain evidence="3">28A</strain>
    </source>
</reference>
<sequence length="124" mass="14250">MSWIVTEVRQSLRTNVAPDDDVPRTAITLHGDDEESFLPENLGVTGREPNTNPPNWPADHRRVPAHRFPILNPNWTAIAGPLPMRILLWDMFVGCQLLQWGYSFLRMTGLHDRGLCMYKVANEW</sequence>
<gene>
    <name evidence="2" type="ORF">SETTUDRAFT_37383</name>
</gene>
<dbReference type="EMBL" id="KB908504">
    <property type="protein sequence ID" value="EOA89726.1"/>
    <property type="molecule type" value="Genomic_DNA"/>
</dbReference>
<protein>
    <submittedName>
        <fullName evidence="2">Uncharacterized protein</fullName>
    </submittedName>
</protein>
<feature type="region of interest" description="Disordered" evidence="1">
    <location>
        <begin position="39"/>
        <end position="59"/>
    </location>
</feature>
<accession>R0IYW3</accession>
<dbReference type="eggNOG" id="ENOG502TEYP">
    <property type="taxonomic scope" value="Eukaryota"/>
</dbReference>
<organism evidence="2 3">
    <name type="scientific">Exserohilum turcicum (strain 28A)</name>
    <name type="common">Northern leaf blight fungus</name>
    <name type="synonym">Setosphaeria turcica</name>
    <dbReference type="NCBI Taxonomy" id="671987"/>
    <lineage>
        <taxon>Eukaryota</taxon>
        <taxon>Fungi</taxon>
        <taxon>Dikarya</taxon>
        <taxon>Ascomycota</taxon>
        <taxon>Pezizomycotina</taxon>
        <taxon>Dothideomycetes</taxon>
        <taxon>Pleosporomycetidae</taxon>
        <taxon>Pleosporales</taxon>
        <taxon>Pleosporineae</taxon>
        <taxon>Pleosporaceae</taxon>
        <taxon>Exserohilum</taxon>
    </lineage>
</organism>
<dbReference type="RefSeq" id="XP_008022469.1">
    <property type="nucleotide sequence ID" value="XM_008024278.1"/>
</dbReference>
<dbReference type="OrthoDB" id="5201563at2759"/>
<proteinExistence type="predicted"/>
<name>R0IYW3_EXST2</name>
<dbReference type="HOGENOM" id="CLU_161491_0_0_1"/>
<dbReference type="AlphaFoldDB" id="R0IYW3"/>
<dbReference type="GeneID" id="19404252"/>
<evidence type="ECO:0000313" key="3">
    <source>
        <dbReference type="Proteomes" id="UP000016935"/>
    </source>
</evidence>
<evidence type="ECO:0000256" key="1">
    <source>
        <dbReference type="SAM" id="MobiDB-lite"/>
    </source>
</evidence>
<evidence type="ECO:0000313" key="2">
    <source>
        <dbReference type="EMBL" id="EOA89726.1"/>
    </source>
</evidence>